<dbReference type="SUPFAM" id="SSF46955">
    <property type="entry name" value="Putative DNA-binding domain"/>
    <property type="match status" value="1"/>
</dbReference>
<proteinExistence type="predicted"/>
<dbReference type="EMBL" id="FNOK01000020">
    <property type="protein sequence ID" value="SDY12349.1"/>
    <property type="molecule type" value="Genomic_DNA"/>
</dbReference>
<dbReference type="InterPro" id="IPR000551">
    <property type="entry name" value="MerR-type_HTH_dom"/>
</dbReference>
<dbReference type="InterPro" id="IPR009061">
    <property type="entry name" value="DNA-bd_dom_put_sf"/>
</dbReference>
<reference evidence="4" key="1">
    <citation type="submission" date="2016-10" db="EMBL/GenBank/DDBJ databases">
        <authorList>
            <person name="Varghese N."/>
            <person name="Submissions S."/>
        </authorList>
    </citation>
    <scope>NUCLEOTIDE SEQUENCE [LARGE SCALE GENOMIC DNA]</scope>
    <source>
        <strain evidence="4">CGMCC 4.3530</strain>
    </source>
</reference>
<dbReference type="Gene3D" id="1.10.1660.10">
    <property type="match status" value="1"/>
</dbReference>
<evidence type="ECO:0000259" key="2">
    <source>
        <dbReference type="PROSITE" id="PS50937"/>
    </source>
</evidence>
<dbReference type="PANTHER" id="PTHR30204">
    <property type="entry name" value="REDOX-CYCLING DRUG-SENSING TRANSCRIPTIONAL ACTIVATOR SOXR"/>
    <property type="match status" value="1"/>
</dbReference>
<name>A0A1H3HCH3_9PSEU</name>
<sequence length="318" mass="36413">MNRVDDTALYTIGELARRTGLSVKTIRFYSDSGVVPPTDRTAAGYRRYDVTAVSRLELVRTLRELGAGLDEVQRVLARETTLSHLARTHLELLEEQMRLLQTRRAVLRAVVKLDRSTEEVRLMHKLAQMSDEERNRLIDEFWDEVSADLNMTPGFTEWMRSAKPNLPEDPTAEQLEAWIELAELVRDTDFRRAVRALSQEHSDRRDAGESMAVANAEDAQKWWVITDEARVSVEAGTPPESAEAQELVERMVAMAVVEWDRPDSAEFRHELAEHYDNDTDERMSRYWELLAIINGWPTHPVTAASTRWLAAALRASIK</sequence>
<dbReference type="PANTHER" id="PTHR30204:SF93">
    <property type="entry name" value="HTH MERR-TYPE DOMAIN-CONTAINING PROTEIN"/>
    <property type="match status" value="1"/>
</dbReference>
<dbReference type="PRINTS" id="PR00040">
    <property type="entry name" value="HTHMERR"/>
</dbReference>
<dbReference type="GO" id="GO:0003700">
    <property type="term" value="F:DNA-binding transcription factor activity"/>
    <property type="evidence" value="ECO:0007669"/>
    <property type="project" value="InterPro"/>
</dbReference>
<evidence type="ECO:0000313" key="4">
    <source>
        <dbReference type="Proteomes" id="UP000199529"/>
    </source>
</evidence>
<protein>
    <submittedName>
        <fullName evidence="3">DNA-binding transcriptional regulator, MerR family</fullName>
    </submittedName>
</protein>
<keyword evidence="1 3" id="KW-0238">DNA-binding</keyword>
<feature type="domain" description="HTH merR-type" evidence="2">
    <location>
        <begin position="9"/>
        <end position="78"/>
    </location>
</feature>
<organism evidence="3 4">
    <name type="scientific">Saccharopolyspora shandongensis</name>
    <dbReference type="NCBI Taxonomy" id="418495"/>
    <lineage>
        <taxon>Bacteria</taxon>
        <taxon>Bacillati</taxon>
        <taxon>Actinomycetota</taxon>
        <taxon>Actinomycetes</taxon>
        <taxon>Pseudonocardiales</taxon>
        <taxon>Pseudonocardiaceae</taxon>
        <taxon>Saccharopolyspora</taxon>
    </lineage>
</organism>
<dbReference type="Proteomes" id="UP000199529">
    <property type="component" value="Unassembled WGS sequence"/>
</dbReference>
<keyword evidence="4" id="KW-1185">Reference proteome</keyword>
<evidence type="ECO:0000256" key="1">
    <source>
        <dbReference type="ARBA" id="ARBA00023125"/>
    </source>
</evidence>
<dbReference type="InterPro" id="IPR047057">
    <property type="entry name" value="MerR_fam"/>
</dbReference>
<dbReference type="AlphaFoldDB" id="A0A1H3HCH3"/>
<accession>A0A1H3HCH3</accession>
<dbReference type="SMART" id="SM00422">
    <property type="entry name" value="HTH_MERR"/>
    <property type="match status" value="1"/>
</dbReference>
<dbReference type="GO" id="GO:0003677">
    <property type="term" value="F:DNA binding"/>
    <property type="evidence" value="ECO:0007669"/>
    <property type="project" value="UniProtKB-KW"/>
</dbReference>
<dbReference type="STRING" id="418495.SAMN05216215_102069"/>
<dbReference type="PROSITE" id="PS50937">
    <property type="entry name" value="HTH_MERR_2"/>
    <property type="match status" value="1"/>
</dbReference>
<gene>
    <name evidence="3" type="ORF">SAMN05216215_102069</name>
</gene>
<dbReference type="CDD" id="cd00592">
    <property type="entry name" value="HTH_MerR-like"/>
    <property type="match status" value="1"/>
</dbReference>
<dbReference type="Pfam" id="PF13411">
    <property type="entry name" value="MerR_1"/>
    <property type="match status" value="1"/>
</dbReference>
<evidence type="ECO:0000313" key="3">
    <source>
        <dbReference type="EMBL" id="SDY12349.1"/>
    </source>
</evidence>